<keyword evidence="1" id="KW-0677">Repeat</keyword>
<feature type="domain" description="AAA+ ATPase" evidence="5">
    <location>
        <begin position="5"/>
        <end position="135"/>
    </location>
</feature>
<sequence>MFRKKKARIALIGNNGTGKTTFFQQILTAIRTGHSQLQVTGNVAYVPQIPMDQADLSGREQTKALIVKALQQKPAVLLLDEPSANLDPQQQQWLKQELQHFSGIVLLISHDLNLLNSATEIWSVEQHQLTVVKGNYAKFKQQRARQLHKQESLYQQQQKEVHRLQQQIAKRQQQAQRMKKVNGNKLSFSEKKANSLSGHFDKGEKNYKKVLLL</sequence>
<dbReference type="SMART" id="SM00382">
    <property type="entry name" value="AAA"/>
    <property type="match status" value="1"/>
</dbReference>
<dbReference type="Gene3D" id="3.40.50.300">
    <property type="entry name" value="P-loop containing nucleotide triphosphate hydrolases"/>
    <property type="match status" value="2"/>
</dbReference>
<dbReference type="InterPro" id="IPR003593">
    <property type="entry name" value="AAA+_ATPase"/>
</dbReference>
<gene>
    <name evidence="6" type="ORF">MOO47_00250</name>
</gene>
<dbReference type="InterPro" id="IPR027417">
    <property type="entry name" value="P-loop_NTPase"/>
</dbReference>
<dbReference type="RefSeq" id="WP_249512853.1">
    <property type="nucleotide sequence ID" value="NZ_CP093365.1"/>
</dbReference>
<evidence type="ECO:0000313" key="6">
    <source>
        <dbReference type="EMBL" id="UQS83668.1"/>
    </source>
</evidence>
<evidence type="ECO:0000256" key="1">
    <source>
        <dbReference type="ARBA" id="ARBA00022737"/>
    </source>
</evidence>
<evidence type="ECO:0000256" key="4">
    <source>
        <dbReference type="SAM" id="MobiDB-lite"/>
    </source>
</evidence>
<dbReference type="InterPro" id="IPR032781">
    <property type="entry name" value="ABC_tran_Xtn"/>
</dbReference>
<dbReference type="SUPFAM" id="SSF52540">
    <property type="entry name" value="P-loop containing nucleoside triphosphate hydrolases"/>
    <property type="match status" value="1"/>
</dbReference>
<accession>A0ABY4PD22</accession>
<name>A0ABY4PD22_9LACO</name>
<evidence type="ECO:0000256" key="2">
    <source>
        <dbReference type="ARBA" id="ARBA00022741"/>
    </source>
</evidence>
<keyword evidence="2" id="KW-0547">Nucleotide-binding</keyword>
<keyword evidence="3" id="KW-0067">ATP-binding</keyword>
<feature type="region of interest" description="Disordered" evidence="4">
    <location>
        <begin position="180"/>
        <end position="200"/>
    </location>
</feature>
<reference evidence="6 7" key="1">
    <citation type="journal article" date="2022" name="Int. J. Syst. Evol. Microbiol.">
        <title>Apilactobacillus apisilvae sp. nov., Nicolia spurrieriana gen. nov. sp. nov., Bombilactobacillus folatiphilus sp. nov. and Bombilactobacillus thymidiniphilus sp. nov., four new lactic acid bacterial isolates from stingless bees Tetragonula carbonaria and Austroplebeia australis.</title>
        <authorList>
            <person name="Oliphant S.A."/>
            <person name="Watson-Haigh N.S."/>
            <person name="Sumby K.M."/>
            <person name="Gardner J."/>
            <person name="Groom S."/>
            <person name="Jiranek V."/>
        </authorList>
    </citation>
    <scope>NUCLEOTIDE SEQUENCE [LARGE SCALE GENOMIC DNA]</scope>
    <source>
        <strain evidence="6 7">SG4_A1</strain>
    </source>
</reference>
<feature type="compositionally biased region" description="Basic and acidic residues" evidence="4">
    <location>
        <begin position="188"/>
        <end position="200"/>
    </location>
</feature>
<dbReference type="EMBL" id="CP093365">
    <property type="protein sequence ID" value="UQS83668.1"/>
    <property type="molecule type" value="Genomic_DNA"/>
</dbReference>
<dbReference type="PANTHER" id="PTHR19211">
    <property type="entry name" value="ATP-BINDING TRANSPORT PROTEIN-RELATED"/>
    <property type="match status" value="1"/>
</dbReference>
<evidence type="ECO:0000313" key="7">
    <source>
        <dbReference type="Proteomes" id="UP000831947"/>
    </source>
</evidence>
<protein>
    <recommendedName>
        <fullName evidence="5">AAA+ ATPase domain-containing protein</fullName>
    </recommendedName>
</protein>
<dbReference type="Pfam" id="PF12848">
    <property type="entry name" value="ABC_tran_Xtn"/>
    <property type="match status" value="1"/>
</dbReference>
<proteinExistence type="predicted"/>
<evidence type="ECO:0000259" key="5">
    <source>
        <dbReference type="SMART" id="SM00382"/>
    </source>
</evidence>
<evidence type="ECO:0000256" key="3">
    <source>
        <dbReference type="ARBA" id="ARBA00022840"/>
    </source>
</evidence>
<dbReference type="InterPro" id="IPR050611">
    <property type="entry name" value="ABCF"/>
</dbReference>
<dbReference type="Proteomes" id="UP000831947">
    <property type="component" value="Chromosome"/>
</dbReference>
<organism evidence="6 7">
    <name type="scientific">Bombilactobacillus thymidiniphilus</name>
    <dbReference type="NCBI Taxonomy" id="2923363"/>
    <lineage>
        <taxon>Bacteria</taxon>
        <taxon>Bacillati</taxon>
        <taxon>Bacillota</taxon>
        <taxon>Bacilli</taxon>
        <taxon>Lactobacillales</taxon>
        <taxon>Lactobacillaceae</taxon>
        <taxon>Bombilactobacillus</taxon>
    </lineage>
</organism>
<keyword evidence="7" id="KW-1185">Reference proteome</keyword>
<dbReference type="PANTHER" id="PTHR19211:SF100">
    <property type="entry name" value="RIBOSOME PROTECTION PROTEIN VMLR"/>
    <property type="match status" value="1"/>
</dbReference>